<sequence length="321" mass="34431">MKPLTLASILACATLAHAAARDELIAYTGNCTAGTRAICAQSSKLSQGDPSLGNVTAANPSRCELDNDFWIKDTDKVLAPLDAVYNGTARMSSRLLGGNCPEATQESSYAYQLRIGSTGVISGTNRTRSEYDNNPFYMLLTWFYPALDNKTANADTAGDVYMVSSQSWYEYGQHWTLNSTKSGDGFDIAGKLTTHKYADNQGIWYRVGACNSFYTSWDYKSNFLIADCNVLHMELTGHISPEKAEVKVTAQVHGKPGNPTLDFTFTGNAIAGPKLLTSEANPVTDGKLNVTGKTNAASEISVGGNGWIAAALTVVALATLF</sequence>
<keyword evidence="1" id="KW-0732">Signal</keyword>
<gene>
    <name evidence="2" type="ORF">K505DRAFT_341338</name>
</gene>
<name>A0A6A6WZI7_9PLEO</name>
<dbReference type="OrthoDB" id="3780208at2759"/>
<accession>A0A6A6WZI7</accession>
<evidence type="ECO:0000256" key="1">
    <source>
        <dbReference type="SAM" id="SignalP"/>
    </source>
</evidence>
<feature type="chain" id="PRO_5025341663" description="Lytic polysaccharide monooxygenase" evidence="1">
    <location>
        <begin position="19"/>
        <end position="321"/>
    </location>
</feature>
<reference evidence="2" key="1">
    <citation type="journal article" date="2020" name="Stud. Mycol.">
        <title>101 Dothideomycetes genomes: a test case for predicting lifestyles and emergence of pathogens.</title>
        <authorList>
            <person name="Haridas S."/>
            <person name="Albert R."/>
            <person name="Binder M."/>
            <person name="Bloem J."/>
            <person name="Labutti K."/>
            <person name="Salamov A."/>
            <person name="Andreopoulos B."/>
            <person name="Baker S."/>
            <person name="Barry K."/>
            <person name="Bills G."/>
            <person name="Bluhm B."/>
            <person name="Cannon C."/>
            <person name="Castanera R."/>
            <person name="Culley D."/>
            <person name="Daum C."/>
            <person name="Ezra D."/>
            <person name="Gonzalez J."/>
            <person name="Henrissat B."/>
            <person name="Kuo A."/>
            <person name="Liang C."/>
            <person name="Lipzen A."/>
            <person name="Lutzoni F."/>
            <person name="Magnuson J."/>
            <person name="Mondo S."/>
            <person name="Nolan M."/>
            <person name="Ohm R."/>
            <person name="Pangilinan J."/>
            <person name="Park H.-J."/>
            <person name="Ramirez L."/>
            <person name="Alfaro M."/>
            <person name="Sun H."/>
            <person name="Tritt A."/>
            <person name="Yoshinaga Y."/>
            <person name="Zwiers L.-H."/>
            <person name="Turgeon B."/>
            <person name="Goodwin S."/>
            <person name="Spatafora J."/>
            <person name="Crous P."/>
            <person name="Grigoriev I."/>
        </authorList>
    </citation>
    <scope>NUCLEOTIDE SEQUENCE</scope>
    <source>
        <strain evidence="2">CBS 109.77</strain>
    </source>
</reference>
<evidence type="ECO:0000313" key="2">
    <source>
        <dbReference type="EMBL" id="KAF2789365.1"/>
    </source>
</evidence>
<dbReference type="Proteomes" id="UP000799757">
    <property type="component" value="Unassembled WGS sequence"/>
</dbReference>
<dbReference type="AlphaFoldDB" id="A0A6A6WZI7"/>
<keyword evidence="3" id="KW-1185">Reference proteome</keyword>
<dbReference type="EMBL" id="MU002143">
    <property type="protein sequence ID" value="KAF2789365.1"/>
    <property type="molecule type" value="Genomic_DNA"/>
</dbReference>
<protein>
    <recommendedName>
        <fullName evidence="4">Lytic polysaccharide monooxygenase</fullName>
    </recommendedName>
</protein>
<organism evidence="2 3">
    <name type="scientific">Melanomma pulvis-pyrius CBS 109.77</name>
    <dbReference type="NCBI Taxonomy" id="1314802"/>
    <lineage>
        <taxon>Eukaryota</taxon>
        <taxon>Fungi</taxon>
        <taxon>Dikarya</taxon>
        <taxon>Ascomycota</taxon>
        <taxon>Pezizomycotina</taxon>
        <taxon>Dothideomycetes</taxon>
        <taxon>Pleosporomycetidae</taxon>
        <taxon>Pleosporales</taxon>
        <taxon>Melanommataceae</taxon>
        <taxon>Melanomma</taxon>
    </lineage>
</organism>
<evidence type="ECO:0008006" key="4">
    <source>
        <dbReference type="Google" id="ProtNLM"/>
    </source>
</evidence>
<feature type="signal peptide" evidence="1">
    <location>
        <begin position="1"/>
        <end position="18"/>
    </location>
</feature>
<evidence type="ECO:0000313" key="3">
    <source>
        <dbReference type="Proteomes" id="UP000799757"/>
    </source>
</evidence>
<proteinExistence type="predicted"/>